<dbReference type="SUPFAM" id="SSF140931">
    <property type="entry name" value="Fic-like"/>
    <property type="match status" value="1"/>
</dbReference>
<dbReference type="EMBL" id="VJZA01000131">
    <property type="protein sequence ID" value="TVT14677.1"/>
    <property type="molecule type" value="Genomic_DNA"/>
</dbReference>
<dbReference type="RefSeq" id="WP_144645597.1">
    <property type="nucleotide sequence ID" value="NZ_BNAX01000011.1"/>
</dbReference>
<dbReference type="AlphaFoldDB" id="A0A557ZRM0"/>
<dbReference type="Proteomes" id="UP000318578">
    <property type="component" value="Unassembled WGS sequence"/>
</dbReference>
<dbReference type="OrthoDB" id="9813719at2"/>
<evidence type="ECO:0000313" key="3">
    <source>
        <dbReference type="Proteomes" id="UP000318578"/>
    </source>
</evidence>
<protein>
    <submittedName>
        <fullName evidence="2">Fic family protein</fullName>
    </submittedName>
</protein>
<dbReference type="Pfam" id="PF02661">
    <property type="entry name" value="Fic"/>
    <property type="match status" value="1"/>
</dbReference>
<dbReference type="InterPro" id="IPR003812">
    <property type="entry name" value="Fido"/>
</dbReference>
<proteinExistence type="predicted"/>
<organism evidence="2 3">
    <name type="scientific">Amycolatopsis acidiphila</name>
    <dbReference type="NCBI Taxonomy" id="715473"/>
    <lineage>
        <taxon>Bacteria</taxon>
        <taxon>Bacillati</taxon>
        <taxon>Actinomycetota</taxon>
        <taxon>Actinomycetes</taxon>
        <taxon>Pseudonocardiales</taxon>
        <taxon>Pseudonocardiaceae</taxon>
        <taxon>Amycolatopsis</taxon>
    </lineage>
</organism>
<accession>A0A557ZRM0</accession>
<name>A0A557ZRM0_9PSEU</name>
<evidence type="ECO:0000259" key="1">
    <source>
        <dbReference type="PROSITE" id="PS51459"/>
    </source>
</evidence>
<comment type="caution">
    <text evidence="2">The sequence shown here is derived from an EMBL/GenBank/DDBJ whole genome shotgun (WGS) entry which is preliminary data.</text>
</comment>
<evidence type="ECO:0000313" key="2">
    <source>
        <dbReference type="EMBL" id="TVT14677.1"/>
    </source>
</evidence>
<keyword evidence="3" id="KW-1185">Reference proteome</keyword>
<reference evidence="2 3" key="1">
    <citation type="submission" date="2019-07" db="EMBL/GenBank/DDBJ databases">
        <title>New species of Amycolatopsis and Streptomyces.</title>
        <authorList>
            <person name="Duangmal K."/>
            <person name="Teo W.F.A."/>
            <person name="Lipun K."/>
        </authorList>
    </citation>
    <scope>NUCLEOTIDE SEQUENCE [LARGE SCALE GENOMIC DNA]</scope>
    <source>
        <strain evidence="2 3">JCM 30562</strain>
    </source>
</reference>
<gene>
    <name evidence="2" type="ORF">FNH06_37385</name>
</gene>
<dbReference type="PROSITE" id="PS51459">
    <property type="entry name" value="FIDO"/>
    <property type="match status" value="1"/>
</dbReference>
<dbReference type="InterPro" id="IPR036597">
    <property type="entry name" value="Fido-like_dom_sf"/>
</dbReference>
<feature type="domain" description="Fido" evidence="1">
    <location>
        <begin position="162"/>
        <end position="309"/>
    </location>
</feature>
<sequence>MLQLSGYSDVDPQATLGGPDGKKDVLARRDGRLYVAAVYFPPTSPSFAQIEAKYVADRQGVDGNDADGFVFFINQHLSLGQRRDLLRQGSVDDEIFHLERIRSVLDSPRGYGLRLDYLDREMNVEEQVAFFSTLRHTRVQELIDNDDLLPQIAAEKAPIANLDFALLQLLHRTMLVHDPRFRQIGGRLRTMLTQVRNGMGDVIYTPPHPNDVPNVLAELFTWWRNAYALGLSTQDTEQVVQSLARLHYGIVATLPFLDANDRLARLITDQAARELIRRGVSFDLITDGDASVLRHPGQRKTEACTSLKN</sequence>
<dbReference type="Gene3D" id="1.10.3290.10">
    <property type="entry name" value="Fido-like domain"/>
    <property type="match status" value="1"/>
</dbReference>